<dbReference type="Pfam" id="PF22586">
    <property type="entry name" value="ANCHR-like_BBOX"/>
    <property type="match status" value="1"/>
</dbReference>
<dbReference type="GO" id="GO:0061630">
    <property type="term" value="F:ubiquitin protein ligase activity"/>
    <property type="evidence" value="ECO:0007669"/>
    <property type="project" value="TreeGrafter"/>
</dbReference>
<dbReference type="PANTHER" id="PTHR25462:SF296">
    <property type="entry name" value="MEIOTIC P26, ISOFORM F"/>
    <property type="match status" value="1"/>
</dbReference>
<evidence type="ECO:0000313" key="5">
    <source>
        <dbReference type="Proteomes" id="UP000596742"/>
    </source>
</evidence>
<keyword evidence="1" id="KW-0863">Zinc-finger</keyword>
<keyword evidence="5" id="KW-1185">Reference proteome</keyword>
<dbReference type="CDD" id="cd19757">
    <property type="entry name" value="Bbox1"/>
    <property type="match status" value="1"/>
</dbReference>
<dbReference type="InterPro" id="IPR000315">
    <property type="entry name" value="Znf_B-box"/>
</dbReference>
<dbReference type="GO" id="GO:0008270">
    <property type="term" value="F:zinc ion binding"/>
    <property type="evidence" value="ECO:0007669"/>
    <property type="project" value="UniProtKB-KW"/>
</dbReference>
<feature type="domain" description="B box-type" evidence="3">
    <location>
        <begin position="4"/>
        <end position="54"/>
    </location>
</feature>
<evidence type="ECO:0000259" key="3">
    <source>
        <dbReference type="PROSITE" id="PS50119"/>
    </source>
</evidence>
<dbReference type="AlphaFoldDB" id="A0A8B6BVS5"/>
<sequence length="555" mass="63552">MATSTSVICSLCQEDDETSTAVTWCAECEVFLCSECQKHHGRSKMSKHHQVMSIHEYQKLPEFMLNIKNYCEDHDLKYELFCPFHASACCMKCIKDKHDNCKGLVPLADVVGNIKSSATVSQIETDLVNLLKNLKTIKIFFSENLSALEKQKLEAISRVHTMRQSINDHLDKLEKSLLNDISLEFTKLQEKIRNLKSEIESKTDQVEEKQKDFSKMVEFSTDLQTYFGLHEVEKIIKQDEHYINNLKSAEDLRERKMKVDYFDLESTVRGTSALGEVSIYILPENIQLKTKGESQVQSPRNPVLSMVKPVLKQRFKMPKYPVHITGCQILPNTDVVLVDQKKYSIVLFNNEGVFVKEIMTFKTMPSDICYVKQREVAVTFIYDKKVFIIDVERNKVVRRTNLDGECNGICTYDKMIYVISNPNSILALDFDLNIQNSIPILTEFSSRIAIFGDRLYCTQCDDDYVVCYSKEGKILWSFYHEIDSPFGIDVDKNGVVYVVCNRNNSIIALSQDGKKTEVIMSEDSGLYEPLSINIDRESSILVVSNMNGDSLLLSI</sequence>
<evidence type="ECO:0000256" key="1">
    <source>
        <dbReference type="PROSITE-ProRule" id="PRU00024"/>
    </source>
</evidence>
<keyword evidence="2" id="KW-0175">Coiled coil</keyword>
<keyword evidence="1" id="KW-0862">Zinc</keyword>
<keyword evidence="1" id="KW-0479">Metal-binding</keyword>
<dbReference type="InterPro" id="IPR047153">
    <property type="entry name" value="TRIM45/56/19-like"/>
</dbReference>
<dbReference type="PROSITE" id="PS50119">
    <property type="entry name" value="ZF_BBOX"/>
    <property type="match status" value="1"/>
</dbReference>
<dbReference type="SUPFAM" id="SSF101898">
    <property type="entry name" value="NHL repeat"/>
    <property type="match status" value="1"/>
</dbReference>
<evidence type="ECO:0000313" key="4">
    <source>
        <dbReference type="EMBL" id="VDH95382.1"/>
    </source>
</evidence>
<dbReference type="Proteomes" id="UP000596742">
    <property type="component" value="Unassembled WGS sequence"/>
</dbReference>
<feature type="coiled-coil region" evidence="2">
    <location>
        <begin position="178"/>
        <end position="212"/>
    </location>
</feature>
<dbReference type="Gene3D" id="3.30.160.60">
    <property type="entry name" value="Classic Zinc Finger"/>
    <property type="match status" value="1"/>
</dbReference>
<dbReference type="PANTHER" id="PTHR25462">
    <property type="entry name" value="BONUS, ISOFORM C-RELATED"/>
    <property type="match status" value="1"/>
</dbReference>
<reference evidence="4" key="1">
    <citation type="submission" date="2018-11" db="EMBL/GenBank/DDBJ databases">
        <authorList>
            <person name="Alioto T."/>
            <person name="Alioto T."/>
        </authorList>
    </citation>
    <scope>NUCLEOTIDE SEQUENCE</scope>
</reference>
<organism evidence="4 5">
    <name type="scientific">Mytilus galloprovincialis</name>
    <name type="common">Mediterranean mussel</name>
    <dbReference type="NCBI Taxonomy" id="29158"/>
    <lineage>
        <taxon>Eukaryota</taxon>
        <taxon>Metazoa</taxon>
        <taxon>Spiralia</taxon>
        <taxon>Lophotrochozoa</taxon>
        <taxon>Mollusca</taxon>
        <taxon>Bivalvia</taxon>
        <taxon>Autobranchia</taxon>
        <taxon>Pteriomorphia</taxon>
        <taxon>Mytilida</taxon>
        <taxon>Mytiloidea</taxon>
        <taxon>Mytilidae</taxon>
        <taxon>Mytilinae</taxon>
        <taxon>Mytilus</taxon>
    </lineage>
</organism>
<dbReference type="EMBL" id="UYJE01000687">
    <property type="protein sequence ID" value="VDH95382.1"/>
    <property type="molecule type" value="Genomic_DNA"/>
</dbReference>
<name>A0A8B6BVS5_MYTGA</name>
<protein>
    <recommendedName>
        <fullName evidence="3">B box-type domain-containing protein</fullName>
    </recommendedName>
</protein>
<evidence type="ECO:0000256" key="2">
    <source>
        <dbReference type="SAM" id="Coils"/>
    </source>
</evidence>
<dbReference type="Gene3D" id="2.120.10.30">
    <property type="entry name" value="TolB, C-terminal domain"/>
    <property type="match status" value="1"/>
</dbReference>
<accession>A0A8B6BVS5</accession>
<gene>
    <name evidence="4" type="ORF">MGAL_10B035687</name>
</gene>
<comment type="caution">
    <text evidence="4">The sequence shown here is derived from an EMBL/GenBank/DDBJ whole genome shotgun (WGS) entry which is preliminary data.</text>
</comment>
<dbReference type="InterPro" id="IPR011042">
    <property type="entry name" value="6-blade_b-propeller_TolB-like"/>
</dbReference>
<proteinExistence type="predicted"/>
<dbReference type="OrthoDB" id="6056825at2759"/>